<feature type="region of interest" description="Disordered" evidence="19">
    <location>
        <begin position="175"/>
        <end position="204"/>
    </location>
</feature>
<dbReference type="InterPro" id="IPR003034">
    <property type="entry name" value="SAP_dom"/>
</dbReference>
<evidence type="ECO:0000256" key="19">
    <source>
        <dbReference type="SAM" id="MobiDB-lite"/>
    </source>
</evidence>
<comment type="similarity">
    <text evidence="4">Belongs to the RAD18 family.</text>
</comment>
<evidence type="ECO:0000256" key="11">
    <source>
        <dbReference type="ARBA" id="ARBA00022833"/>
    </source>
</evidence>
<dbReference type="SMART" id="SM00184">
    <property type="entry name" value="RING"/>
    <property type="match status" value="1"/>
</dbReference>
<evidence type="ECO:0000256" key="16">
    <source>
        <dbReference type="ARBA" id="ARBA00082369"/>
    </source>
</evidence>
<feature type="region of interest" description="Disordered" evidence="19">
    <location>
        <begin position="485"/>
        <end position="516"/>
    </location>
</feature>
<evidence type="ECO:0000256" key="18">
    <source>
        <dbReference type="PROSITE-ProRule" id="PRU01256"/>
    </source>
</evidence>
<organism evidence="23 24">
    <name type="scientific">Umbra pygmaea</name>
    <name type="common">Eastern mudminnow</name>
    <dbReference type="NCBI Taxonomy" id="75934"/>
    <lineage>
        <taxon>Eukaryota</taxon>
        <taxon>Metazoa</taxon>
        <taxon>Chordata</taxon>
        <taxon>Craniata</taxon>
        <taxon>Vertebrata</taxon>
        <taxon>Euteleostomi</taxon>
        <taxon>Actinopterygii</taxon>
        <taxon>Neopterygii</taxon>
        <taxon>Teleostei</taxon>
        <taxon>Protacanthopterygii</taxon>
        <taxon>Esociformes</taxon>
        <taxon>Umbridae</taxon>
        <taxon>Umbra</taxon>
    </lineage>
</organism>
<keyword evidence="6" id="KW-0808">Transferase</keyword>
<dbReference type="AlphaFoldDB" id="A0ABD0WNI6"/>
<accession>A0ABD0WNI6</accession>
<evidence type="ECO:0000256" key="4">
    <source>
        <dbReference type="ARBA" id="ARBA00009506"/>
    </source>
</evidence>
<dbReference type="PROSITE" id="PS50089">
    <property type="entry name" value="ZF_RING_2"/>
    <property type="match status" value="1"/>
</dbReference>
<dbReference type="PANTHER" id="PTHR14134">
    <property type="entry name" value="E3 UBIQUITIN-PROTEIN LIGASE RAD18"/>
    <property type="match status" value="1"/>
</dbReference>
<dbReference type="FunFam" id="3.30.40.10:FF:000172">
    <property type="entry name" value="E3 ubiquitin-protein ligase RAD18"/>
    <property type="match status" value="1"/>
</dbReference>
<dbReference type="EC" id="2.3.2.27" evidence="5"/>
<evidence type="ECO:0000259" key="22">
    <source>
        <dbReference type="PROSITE" id="PS51908"/>
    </source>
</evidence>
<dbReference type="Pfam" id="PF02037">
    <property type="entry name" value="SAP"/>
    <property type="match status" value="1"/>
</dbReference>
<dbReference type="SUPFAM" id="SSF57850">
    <property type="entry name" value="RING/U-box"/>
    <property type="match status" value="1"/>
</dbReference>
<dbReference type="PROSITE" id="PS00518">
    <property type="entry name" value="ZF_RING_1"/>
    <property type="match status" value="1"/>
</dbReference>
<dbReference type="GO" id="GO:0005634">
    <property type="term" value="C:nucleus"/>
    <property type="evidence" value="ECO:0007669"/>
    <property type="project" value="UniProtKB-SubCell"/>
</dbReference>
<dbReference type="InterPro" id="IPR001841">
    <property type="entry name" value="Znf_RING"/>
</dbReference>
<dbReference type="PROSITE" id="PS50800">
    <property type="entry name" value="SAP"/>
    <property type="match status" value="1"/>
</dbReference>
<dbReference type="InterPro" id="IPR039577">
    <property type="entry name" value="Rad18"/>
</dbReference>
<keyword evidence="8 18" id="KW-0227">DNA damage</keyword>
<comment type="subcellular location">
    <subcellularLocation>
        <location evidence="2">Nucleus</location>
    </subcellularLocation>
</comment>
<comment type="caution">
    <text evidence="23">The sequence shown here is derived from an EMBL/GenBank/DDBJ whole genome shotgun (WGS) entry which is preliminary data.</text>
</comment>
<keyword evidence="10" id="KW-0833">Ubl conjugation pathway</keyword>
<name>A0ABD0WNI6_UMBPY</name>
<evidence type="ECO:0000256" key="3">
    <source>
        <dbReference type="ARBA" id="ARBA00004906"/>
    </source>
</evidence>
<dbReference type="GO" id="GO:0061630">
    <property type="term" value="F:ubiquitin protein ligase activity"/>
    <property type="evidence" value="ECO:0007669"/>
    <property type="project" value="UniProtKB-EC"/>
</dbReference>
<dbReference type="GO" id="GO:0006281">
    <property type="term" value="P:DNA repair"/>
    <property type="evidence" value="ECO:0007669"/>
    <property type="project" value="UniProtKB-KW"/>
</dbReference>
<dbReference type="InterPro" id="IPR013083">
    <property type="entry name" value="Znf_RING/FYVE/PHD"/>
</dbReference>
<evidence type="ECO:0000256" key="6">
    <source>
        <dbReference type="ARBA" id="ARBA00022679"/>
    </source>
</evidence>
<feature type="domain" description="SAP" evidence="21">
    <location>
        <begin position="277"/>
        <end position="311"/>
    </location>
</feature>
<protein>
    <recommendedName>
        <fullName evidence="5">RING-type E3 ubiquitin transferase</fullName>
        <ecNumber evidence="5">2.3.2.27</ecNumber>
    </recommendedName>
    <alternativeName>
        <fullName evidence="15 16">RING-type E3 ubiquitin transferase RAD18</fullName>
    </alternativeName>
</protein>
<dbReference type="SMART" id="SM00513">
    <property type="entry name" value="SAP"/>
    <property type="match status" value="1"/>
</dbReference>
<evidence type="ECO:0000256" key="8">
    <source>
        <dbReference type="ARBA" id="ARBA00022763"/>
    </source>
</evidence>
<sequence length="516" mass="57636">MDSLNEEGLLSNMTCLKNVDTLLRCPICFELLSIPMMTKCSHNFCSLCIRKFLSYKLQCPVCNSPTTEQDLRNNRILEDLISSFQIARQQMSKVNFDSPPISPKTPPSAIKCKTPRKTTVPKKENSISHFFLKGPSTSSAALTTAALPAQHPTSRGRRLSSKLLNSQIVKESPHHTKTLTGNTNHWGSVKEEPMEEEIPSQSVKTEKLDIPTGLADLPSTSQDIKPVIKVECPVCSVGISEQFINKHLDLCLTRGQKNESLRSSQGARRKPMGKLVYTLLSVHELKRRLKECHLSLQGTRDQLVRRHQDFVHIYNAQCDALEPKSAEDIAKEVEANEKARNQLQGKTKRAMVFSKNQSEAEIDQMRSSYLKQHNSEFSNLIAQVRGRLETDRKKKRKQELGEAGEEDCQGVSSASAGKAVEQDQSDPREPDSCCRLVTAPVEVSSEDHHQPSLEEVIPRSPSPCFSDHSVSSSISDVFADTHNEVVESSKRGKRSSCSRGQNSAEPLVLRKRARKI</sequence>
<evidence type="ECO:0000256" key="1">
    <source>
        <dbReference type="ARBA" id="ARBA00000900"/>
    </source>
</evidence>
<proteinExistence type="inferred from homology"/>
<dbReference type="Gene3D" id="3.30.160.60">
    <property type="entry name" value="Classic Zinc Finger"/>
    <property type="match status" value="1"/>
</dbReference>
<comment type="pathway">
    <text evidence="3">Protein modification; protein ubiquitination.</text>
</comment>
<evidence type="ECO:0000259" key="21">
    <source>
        <dbReference type="PROSITE" id="PS50800"/>
    </source>
</evidence>
<evidence type="ECO:0000256" key="13">
    <source>
        <dbReference type="ARBA" id="ARBA00023204"/>
    </source>
</evidence>
<feature type="domain" description="UBZ4-type" evidence="22">
    <location>
        <begin position="229"/>
        <end position="256"/>
    </location>
</feature>
<evidence type="ECO:0000313" key="24">
    <source>
        <dbReference type="Proteomes" id="UP001557470"/>
    </source>
</evidence>
<evidence type="ECO:0000256" key="12">
    <source>
        <dbReference type="ARBA" id="ARBA00023125"/>
    </source>
</evidence>
<evidence type="ECO:0000256" key="9">
    <source>
        <dbReference type="ARBA" id="ARBA00022771"/>
    </source>
</evidence>
<evidence type="ECO:0000313" key="23">
    <source>
        <dbReference type="EMBL" id="KAL0978322.1"/>
    </source>
</evidence>
<dbReference type="PROSITE" id="PS51908">
    <property type="entry name" value="ZF_UBZ4"/>
    <property type="match status" value="1"/>
</dbReference>
<feature type="region of interest" description="Disordered" evidence="19">
    <location>
        <begin position="95"/>
        <end position="118"/>
    </location>
</feature>
<keyword evidence="12" id="KW-0238">DNA-binding</keyword>
<reference evidence="23 24" key="1">
    <citation type="submission" date="2024-06" db="EMBL/GenBank/DDBJ databases">
        <authorList>
            <person name="Pan Q."/>
            <person name="Wen M."/>
            <person name="Jouanno E."/>
            <person name="Zahm M."/>
            <person name="Klopp C."/>
            <person name="Cabau C."/>
            <person name="Louis A."/>
            <person name="Berthelot C."/>
            <person name="Parey E."/>
            <person name="Roest Crollius H."/>
            <person name="Montfort J."/>
            <person name="Robinson-Rechavi M."/>
            <person name="Bouchez O."/>
            <person name="Lampietro C."/>
            <person name="Lopez Roques C."/>
            <person name="Donnadieu C."/>
            <person name="Postlethwait J."/>
            <person name="Bobe J."/>
            <person name="Verreycken H."/>
            <person name="Guiguen Y."/>
        </authorList>
    </citation>
    <scope>NUCLEOTIDE SEQUENCE [LARGE SCALE GENOMIC DNA]</scope>
    <source>
        <strain evidence="23">Up_M1</strain>
        <tissue evidence="23">Testis</tissue>
    </source>
</reference>
<dbReference type="Proteomes" id="UP001557470">
    <property type="component" value="Unassembled WGS sequence"/>
</dbReference>
<evidence type="ECO:0000256" key="10">
    <source>
        <dbReference type="ARBA" id="ARBA00022786"/>
    </source>
</evidence>
<evidence type="ECO:0000256" key="15">
    <source>
        <dbReference type="ARBA" id="ARBA00031783"/>
    </source>
</evidence>
<evidence type="ECO:0000256" key="7">
    <source>
        <dbReference type="ARBA" id="ARBA00022723"/>
    </source>
</evidence>
<keyword evidence="9 17" id="KW-0863">Zinc-finger</keyword>
<dbReference type="Gene3D" id="3.30.40.10">
    <property type="entry name" value="Zinc/RING finger domain, C3HC4 (zinc finger)"/>
    <property type="match status" value="1"/>
</dbReference>
<dbReference type="EMBL" id="JAGEUA010000005">
    <property type="protein sequence ID" value="KAL0978322.1"/>
    <property type="molecule type" value="Genomic_DNA"/>
</dbReference>
<gene>
    <name evidence="23" type="ORF">UPYG_G00168910</name>
</gene>
<keyword evidence="14" id="KW-0539">Nucleus</keyword>
<keyword evidence="11" id="KW-0862">Zinc</keyword>
<dbReference type="GO" id="GO:0008270">
    <property type="term" value="F:zinc ion binding"/>
    <property type="evidence" value="ECO:0007669"/>
    <property type="project" value="UniProtKB-KW"/>
</dbReference>
<dbReference type="CDD" id="cd16529">
    <property type="entry name" value="RING-HC_RAD18"/>
    <property type="match status" value="1"/>
</dbReference>
<keyword evidence="7" id="KW-0479">Metal-binding</keyword>
<evidence type="ECO:0000259" key="20">
    <source>
        <dbReference type="PROSITE" id="PS50089"/>
    </source>
</evidence>
<evidence type="ECO:0000256" key="2">
    <source>
        <dbReference type="ARBA" id="ARBA00004123"/>
    </source>
</evidence>
<dbReference type="InterPro" id="IPR006642">
    <property type="entry name" value="Rad18_UBZ4"/>
</dbReference>
<keyword evidence="13 18" id="KW-0234">DNA repair</keyword>
<dbReference type="GO" id="GO:0003677">
    <property type="term" value="F:DNA binding"/>
    <property type="evidence" value="ECO:0007669"/>
    <property type="project" value="UniProtKB-KW"/>
</dbReference>
<feature type="domain" description="RING-type" evidence="20">
    <location>
        <begin position="25"/>
        <end position="63"/>
    </location>
</feature>
<dbReference type="FunFam" id="3.30.160.60:FF:000331">
    <property type="entry name" value="E3 ubiquitin-protein ligase RAD18"/>
    <property type="match status" value="1"/>
</dbReference>
<evidence type="ECO:0000256" key="5">
    <source>
        <dbReference type="ARBA" id="ARBA00012483"/>
    </source>
</evidence>
<evidence type="ECO:0000256" key="17">
    <source>
        <dbReference type="PROSITE-ProRule" id="PRU00175"/>
    </source>
</evidence>
<dbReference type="SMART" id="SM00734">
    <property type="entry name" value="ZnF_Rad18"/>
    <property type="match status" value="1"/>
</dbReference>
<comment type="catalytic activity">
    <reaction evidence="1">
        <text>S-ubiquitinyl-[E2 ubiquitin-conjugating enzyme]-L-cysteine + [acceptor protein]-L-lysine = [E2 ubiquitin-conjugating enzyme]-L-cysteine + N(6)-ubiquitinyl-[acceptor protein]-L-lysine.</text>
        <dbReference type="EC" id="2.3.2.27"/>
    </reaction>
</comment>
<keyword evidence="24" id="KW-1185">Reference proteome</keyword>
<dbReference type="InterPro" id="IPR017907">
    <property type="entry name" value="Znf_RING_CS"/>
</dbReference>
<evidence type="ECO:0000256" key="14">
    <source>
        <dbReference type="ARBA" id="ARBA00023242"/>
    </source>
</evidence>
<feature type="region of interest" description="Disordered" evidence="19">
    <location>
        <begin position="389"/>
        <end position="470"/>
    </location>
</feature>
<dbReference type="PANTHER" id="PTHR14134:SF2">
    <property type="entry name" value="E3 UBIQUITIN-PROTEIN LIGASE RAD18"/>
    <property type="match status" value="1"/>
</dbReference>
<dbReference type="Pfam" id="PF13923">
    <property type="entry name" value="zf-C3HC4_2"/>
    <property type="match status" value="1"/>
</dbReference>